<accession>A0A179V2Q1</accession>
<sequence>SSYIDRFMSVNDCELNVELLIKNLKNVIIKKLSVIYITESSVSISFSSTASSKSSTLAPVFCSPAPATPGSATLTSATCVSAISATASAFIINSPCFKKMVYRLDKSHLS</sequence>
<dbReference type="AlphaFoldDB" id="A0A179V2Q1"/>
<organism evidence="1 2">
    <name type="scientific">Blastomyces gilchristii (strain SLH14081)</name>
    <name type="common">Blastomyces dermatitidis</name>
    <dbReference type="NCBI Taxonomy" id="559298"/>
    <lineage>
        <taxon>Eukaryota</taxon>
        <taxon>Fungi</taxon>
        <taxon>Dikarya</taxon>
        <taxon>Ascomycota</taxon>
        <taxon>Pezizomycotina</taxon>
        <taxon>Eurotiomycetes</taxon>
        <taxon>Eurotiomycetidae</taxon>
        <taxon>Onygenales</taxon>
        <taxon>Ajellomycetaceae</taxon>
        <taxon>Blastomyces</taxon>
    </lineage>
</organism>
<keyword evidence="2" id="KW-1185">Reference proteome</keyword>
<dbReference type="RefSeq" id="XP_031581556.1">
    <property type="nucleotide sequence ID" value="XM_031725696.1"/>
</dbReference>
<evidence type="ECO:0000313" key="1">
    <source>
        <dbReference type="EMBL" id="OAT14595.1"/>
    </source>
</evidence>
<dbReference type="VEuPathDB" id="FungiDB:BDBG_18115"/>
<dbReference type="EMBL" id="GG657532">
    <property type="protein sequence ID" value="OAT14595.1"/>
    <property type="molecule type" value="Genomic_DNA"/>
</dbReference>
<evidence type="ECO:0000313" key="2">
    <source>
        <dbReference type="Proteomes" id="UP000002038"/>
    </source>
</evidence>
<protein>
    <submittedName>
        <fullName evidence="1">Uncharacterized protein</fullName>
    </submittedName>
</protein>
<gene>
    <name evidence="1" type="ORF">BDBG_18115</name>
</gene>
<dbReference type="GeneID" id="42529591"/>
<proteinExistence type="predicted"/>
<name>A0A179V2Q1_BLAGS</name>
<feature type="non-terminal residue" evidence="1">
    <location>
        <position position="110"/>
    </location>
</feature>
<dbReference type="Proteomes" id="UP000002038">
    <property type="component" value="Unassembled WGS sequence"/>
</dbReference>
<reference evidence="2" key="1">
    <citation type="journal article" date="2015" name="PLoS Genet.">
        <title>The dynamic genome and transcriptome of the human fungal pathogen Blastomyces and close relative Emmonsia.</title>
        <authorList>
            <person name="Munoz J.F."/>
            <person name="Gauthier G.M."/>
            <person name="Desjardins C.A."/>
            <person name="Gallo J.E."/>
            <person name="Holder J."/>
            <person name="Sullivan T.D."/>
            <person name="Marty A.J."/>
            <person name="Carmen J.C."/>
            <person name="Chen Z."/>
            <person name="Ding L."/>
            <person name="Gujja S."/>
            <person name="Magrini V."/>
            <person name="Misas E."/>
            <person name="Mitreva M."/>
            <person name="Priest M."/>
            <person name="Saif S."/>
            <person name="Whiston E.A."/>
            <person name="Young S."/>
            <person name="Zeng Q."/>
            <person name="Goldman W.E."/>
            <person name="Mardis E.R."/>
            <person name="Taylor J.W."/>
            <person name="McEwen J.G."/>
            <person name="Clay O.K."/>
            <person name="Klein B.S."/>
            <person name="Cuomo C.A."/>
        </authorList>
    </citation>
    <scope>NUCLEOTIDE SEQUENCE [LARGE SCALE GENOMIC DNA]</scope>
    <source>
        <strain evidence="2">SLH14081</strain>
    </source>
</reference>
<dbReference type="KEGG" id="bgh:BDBG_18115"/>
<feature type="non-terminal residue" evidence="1">
    <location>
        <position position="1"/>
    </location>
</feature>